<evidence type="ECO:0000256" key="1">
    <source>
        <dbReference type="ARBA" id="ARBA00007114"/>
    </source>
</evidence>
<reference evidence="3 4" key="1">
    <citation type="submission" date="2024-08" db="EMBL/GenBank/DDBJ databases">
        <authorList>
            <person name="Will J Nash"/>
            <person name="Angela Man"/>
            <person name="Seanna McTaggart"/>
            <person name="Kendall Baker"/>
            <person name="Tom Barker"/>
            <person name="Leah Catchpole"/>
            <person name="Alex Durrant"/>
            <person name="Karim Gharbi"/>
            <person name="Naomi Irish"/>
            <person name="Gemy Kaithakottil"/>
            <person name="Debby Ku"/>
            <person name="Aaliyah Providence"/>
            <person name="Felix Shaw"/>
            <person name="David Swarbreck"/>
            <person name="Chris Watkins"/>
            <person name="Ann M. McCartney"/>
            <person name="Giulio Formenti"/>
            <person name="Alice Mouton"/>
            <person name="Noel Vella"/>
            <person name="Bjorn M von Reumont"/>
            <person name="Adriana Vella"/>
            <person name="Wilfried Haerty"/>
        </authorList>
    </citation>
    <scope>NUCLEOTIDE SEQUENCE [LARGE SCALE GENOMIC DNA]</scope>
</reference>
<organism evidence="3 4">
    <name type="scientific">Xylocopa violacea</name>
    <name type="common">Violet carpenter bee</name>
    <name type="synonym">Apis violacea</name>
    <dbReference type="NCBI Taxonomy" id="135666"/>
    <lineage>
        <taxon>Eukaryota</taxon>
        <taxon>Metazoa</taxon>
        <taxon>Ecdysozoa</taxon>
        <taxon>Arthropoda</taxon>
        <taxon>Hexapoda</taxon>
        <taxon>Insecta</taxon>
        <taxon>Pterygota</taxon>
        <taxon>Neoptera</taxon>
        <taxon>Endopterygota</taxon>
        <taxon>Hymenoptera</taxon>
        <taxon>Apocrita</taxon>
        <taxon>Aculeata</taxon>
        <taxon>Apoidea</taxon>
        <taxon>Anthophila</taxon>
        <taxon>Apidae</taxon>
        <taxon>Xylocopa</taxon>
        <taxon>Xylocopa</taxon>
    </lineage>
</organism>
<dbReference type="InterPro" id="IPR007955">
    <property type="entry name" value="Bystin"/>
</dbReference>
<feature type="compositionally biased region" description="Polar residues" evidence="2">
    <location>
        <begin position="76"/>
        <end position="90"/>
    </location>
</feature>
<gene>
    <name evidence="3" type="ORF">XYLVIOL_LOCUS1381</name>
</gene>
<evidence type="ECO:0000256" key="2">
    <source>
        <dbReference type="SAM" id="MobiDB-lite"/>
    </source>
</evidence>
<evidence type="ECO:0000313" key="3">
    <source>
        <dbReference type="EMBL" id="CAL7935078.1"/>
    </source>
</evidence>
<dbReference type="Proteomes" id="UP001642520">
    <property type="component" value="Unassembled WGS sequence"/>
</dbReference>
<keyword evidence="4" id="KW-1185">Reference proteome</keyword>
<protein>
    <recommendedName>
        <fullName evidence="5">Bystin</fullName>
    </recommendedName>
</protein>
<feature type="compositionally biased region" description="Low complexity" evidence="2">
    <location>
        <begin position="91"/>
        <end position="101"/>
    </location>
</feature>
<comment type="similarity">
    <text evidence="1">Belongs to the bystin family.</text>
</comment>
<dbReference type="PANTHER" id="PTHR12821">
    <property type="entry name" value="BYSTIN"/>
    <property type="match status" value="1"/>
</dbReference>
<dbReference type="PANTHER" id="PTHR12821:SF0">
    <property type="entry name" value="BYSTIN"/>
    <property type="match status" value="1"/>
</dbReference>
<sequence length="434" mass="49901">MGKAKKIKVSKGGAKQQKVGLADQIEKEKTVKSKNRHKNRFRKDEDDKFVDPSLTKRILSQARQQQLEIEEESGIGHTSESTKNPLITLNSNADVSDSESLSSEDENNVSQYYENIEINEEDERAIQMFMSKDPAPVKTLADIILEKLTEKKTEIETQFSDAGSIQMQELDPRVKAMYEGVRDVLTKYRSGKLPKAFKIVPSLRNWEQILYITDPPKWSAAAMYQATRIFASNLKEKMAQRFYNLVLLPRIRDDLVEYKRLNFHLYQALRKALFKPAGFMKGVLLPLLESGTCTLREAVIIGSVIAKNSIPILHSSAAILKIAEMDYTGANSIFLRIFFDKKYALPYRVIDAVVFHFLRFEKDPRELPVLWHQALLTFVQRYKGDISSEQKEALLKLLKKQSHHAITPEIRRELQHAKCRDLEITEPKPEPMVY</sequence>
<proteinExistence type="inferred from homology"/>
<feature type="compositionally biased region" description="Basic residues" evidence="2">
    <location>
        <begin position="32"/>
        <end position="41"/>
    </location>
</feature>
<name>A0ABP1N4U9_XYLVO</name>
<evidence type="ECO:0000313" key="4">
    <source>
        <dbReference type="Proteomes" id="UP001642520"/>
    </source>
</evidence>
<evidence type="ECO:0008006" key="5">
    <source>
        <dbReference type="Google" id="ProtNLM"/>
    </source>
</evidence>
<feature type="region of interest" description="Disordered" evidence="2">
    <location>
        <begin position="1"/>
        <end position="107"/>
    </location>
</feature>
<accession>A0ABP1N4U9</accession>
<dbReference type="EMBL" id="CAXAJV020001282">
    <property type="protein sequence ID" value="CAL7935078.1"/>
    <property type="molecule type" value="Genomic_DNA"/>
</dbReference>
<dbReference type="Pfam" id="PF05291">
    <property type="entry name" value="Bystin"/>
    <property type="match status" value="1"/>
</dbReference>
<comment type="caution">
    <text evidence="3">The sequence shown here is derived from an EMBL/GenBank/DDBJ whole genome shotgun (WGS) entry which is preliminary data.</text>
</comment>